<dbReference type="RefSeq" id="WP_420904727.1">
    <property type="nucleotide sequence ID" value="NZ_BAAFGK010000004.1"/>
</dbReference>
<gene>
    <name evidence="3" type="ORF">SIID45300_01335</name>
</gene>
<keyword evidence="2" id="KW-0812">Transmembrane</keyword>
<evidence type="ECO:0000256" key="2">
    <source>
        <dbReference type="SAM" id="Phobius"/>
    </source>
</evidence>
<dbReference type="Pfam" id="PF07963">
    <property type="entry name" value="N_methyl"/>
    <property type="match status" value="1"/>
</dbReference>
<feature type="region of interest" description="Disordered" evidence="1">
    <location>
        <begin position="188"/>
        <end position="215"/>
    </location>
</feature>
<dbReference type="NCBIfam" id="TIGR02532">
    <property type="entry name" value="IV_pilin_GFxxxE"/>
    <property type="match status" value="1"/>
</dbReference>
<evidence type="ECO:0000313" key="4">
    <source>
        <dbReference type="Proteomes" id="UP001628193"/>
    </source>
</evidence>
<feature type="compositionally biased region" description="Basic and acidic residues" evidence="1">
    <location>
        <begin position="188"/>
        <end position="200"/>
    </location>
</feature>
<organism evidence="3 4">
    <name type="scientific">Candidatus Magnetaquiglobus chichijimensis</name>
    <dbReference type="NCBI Taxonomy" id="3141448"/>
    <lineage>
        <taxon>Bacteria</taxon>
        <taxon>Pseudomonadati</taxon>
        <taxon>Pseudomonadota</taxon>
        <taxon>Magnetococcia</taxon>
        <taxon>Magnetococcales</taxon>
        <taxon>Candidatus Magnetaquicoccaceae</taxon>
        <taxon>Candidatus Magnetaquiglobus</taxon>
    </lineage>
</organism>
<evidence type="ECO:0008006" key="5">
    <source>
        <dbReference type="Google" id="ProtNLM"/>
    </source>
</evidence>
<sequence>MQRLRGSSQKGFSLVEIAIVLMIIGLLIGGVLKGMSMVKNTKIKRLALDTQATQGAINTYADAYWMLPGDDAGAASRWAVGATPGNGNGMIEGLFLAPPANRVPSSSASPAETALAWNHLYCEGLLKGTCLPNGTTTPIAQPLNPAGGLTGIADGRLSQVLGITKKMVCMKDIPSEYAMVYDTQFDDGHGETGDIRGSDHNEDETTPGTATPYQPDRRIHICTGF</sequence>
<dbReference type="PROSITE" id="PS00409">
    <property type="entry name" value="PROKAR_NTER_METHYL"/>
    <property type="match status" value="1"/>
</dbReference>
<accession>A0ABQ0C800</accession>
<keyword evidence="2" id="KW-1133">Transmembrane helix</keyword>
<evidence type="ECO:0000313" key="3">
    <source>
        <dbReference type="EMBL" id="GAB0057015.1"/>
    </source>
</evidence>
<dbReference type="InterPro" id="IPR045584">
    <property type="entry name" value="Pilin-like"/>
</dbReference>
<keyword evidence="4" id="KW-1185">Reference proteome</keyword>
<dbReference type="SUPFAM" id="SSF54523">
    <property type="entry name" value="Pili subunits"/>
    <property type="match status" value="1"/>
</dbReference>
<comment type="caution">
    <text evidence="3">The sequence shown here is derived from an EMBL/GenBank/DDBJ whole genome shotgun (WGS) entry which is preliminary data.</text>
</comment>
<dbReference type="EMBL" id="BAAFGK010000004">
    <property type="protein sequence ID" value="GAB0057015.1"/>
    <property type="molecule type" value="Genomic_DNA"/>
</dbReference>
<feature type="transmembrane region" description="Helical" evidence="2">
    <location>
        <begin position="12"/>
        <end position="32"/>
    </location>
</feature>
<protein>
    <recommendedName>
        <fullName evidence="5">Prepilin-type N-terminal cleavage/methylation domain-containing protein</fullName>
    </recommendedName>
</protein>
<reference evidence="3 4" key="1">
    <citation type="submission" date="2024-09" db="EMBL/GenBank/DDBJ databases">
        <title>Draft genome sequence of Candidatus Magnetaquicoccaceae bacterium FCR-1.</title>
        <authorList>
            <person name="Shimoshige H."/>
            <person name="Shimamura S."/>
            <person name="Taoka A."/>
            <person name="Kobayashi H."/>
            <person name="Maekawa T."/>
        </authorList>
    </citation>
    <scope>NUCLEOTIDE SEQUENCE [LARGE SCALE GENOMIC DNA]</scope>
    <source>
        <strain evidence="3 4">FCR-1</strain>
    </source>
</reference>
<dbReference type="InterPro" id="IPR012902">
    <property type="entry name" value="N_methyl_site"/>
</dbReference>
<proteinExistence type="predicted"/>
<name>A0ABQ0C800_9PROT</name>
<keyword evidence="2" id="KW-0472">Membrane</keyword>
<dbReference type="Proteomes" id="UP001628193">
    <property type="component" value="Unassembled WGS sequence"/>
</dbReference>
<evidence type="ECO:0000256" key="1">
    <source>
        <dbReference type="SAM" id="MobiDB-lite"/>
    </source>
</evidence>